<dbReference type="SUPFAM" id="SSF51197">
    <property type="entry name" value="Clavaminate synthase-like"/>
    <property type="match status" value="1"/>
</dbReference>
<dbReference type="InterPro" id="IPR027443">
    <property type="entry name" value="IPNS-like_sf"/>
</dbReference>
<name>A0A812JT67_9DINO</name>
<sequence length="156" mass="17519">MDKLRMLRPDSPGMYPAHTDSSLITVAPKSSAPGLEVKDLQTGEWFNVEDLLNDGEALLFVGDPLDYASGHRYPALMHRPAVCRGSSAASSMEHRISTPFFLYPRSDAVLAPGWLPRLVFEDLNGNVNKCRDRFPWKKHTCYYSDLVYSEQKDASP</sequence>
<evidence type="ECO:0000313" key="3">
    <source>
        <dbReference type="Proteomes" id="UP000601435"/>
    </source>
</evidence>
<dbReference type="InterPro" id="IPR050231">
    <property type="entry name" value="Iron_ascorbate_oxido_reductase"/>
</dbReference>
<dbReference type="PANTHER" id="PTHR47990">
    <property type="entry name" value="2-OXOGLUTARATE (2OG) AND FE(II)-DEPENDENT OXYGENASE SUPERFAMILY PROTEIN-RELATED"/>
    <property type="match status" value="1"/>
</dbReference>
<keyword evidence="3" id="KW-1185">Reference proteome</keyword>
<dbReference type="InterPro" id="IPR044861">
    <property type="entry name" value="IPNS-like_FE2OG_OXY"/>
</dbReference>
<reference evidence="2" key="1">
    <citation type="submission" date="2021-02" db="EMBL/GenBank/DDBJ databases">
        <authorList>
            <person name="Dougan E. K."/>
            <person name="Rhodes N."/>
            <person name="Thang M."/>
            <person name="Chan C."/>
        </authorList>
    </citation>
    <scope>NUCLEOTIDE SEQUENCE</scope>
</reference>
<proteinExistence type="predicted"/>
<dbReference type="EMBL" id="CAJNJA010006668">
    <property type="protein sequence ID" value="CAE7213759.1"/>
    <property type="molecule type" value="Genomic_DNA"/>
</dbReference>
<comment type="caution">
    <text evidence="2">The sequence shown here is derived from an EMBL/GenBank/DDBJ whole genome shotgun (WGS) entry which is preliminary data.</text>
</comment>
<protein>
    <submittedName>
        <fullName evidence="2">F6H1-1 protein</fullName>
    </submittedName>
</protein>
<accession>A0A812JT67</accession>
<dbReference type="Pfam" id="PF03171">
    <property type="entry name" value="2OG-FeII_Oxy"/>
    <property type="match status" value="1"/>
</dbReference>
<dbReference type="Proteomes" id="UP000601435">
    <property type="component" value="Unassembled WGS sequence"/>
</dbReference>
<dbReference type="OrthoDB" id="288590at2759"/>
<feature type="domain" description="Isopenicillin N synthase-like Fe(2+) 2OG dioxygenase" evidence="1">
    <location>
        <begin position="14"/>
        <end position="102"/>
    </location>
</feature>
<evidence type="ECO:0000313" key="2">
    <source>
        <dbReference type="EMBL" id="CAE7213759.1"/>
    </source>
</evidence>
<evidence type="ECO:0000259" key="1">
    <source>
        <dbReference type="Pfam" id="PF03171"/>
    </source>
</evidence>
<organism evidence="2 3">
    <name type="scientific">Symbiodinium necroappetens</name>
    <dbReference type="NCBI Taxonomy" id="1628268"/>
    <lineage>
        <taxon>Eukaryota</taxon>
        <taxon>Sar</taxon>
        <taxon>Alveolata</taxon>
        <taxon>Dinophyceae</taxon>
        <taxon>Suessiales</taxon>
        <taxon>Symbiodiniaceae</taxon>
        <taxon>Symbiodinium</taxon>
    </lineage>
</organism>
<gene>
    <name evidence="2" type="primary">F6H1-1</name>
    <name evidence="2" type="ORF">SNEC2469_LOCUS2332</name>
</gene>
<dbReference type="Gene3D" id="2.60.120.330">
    <property type="entry name" value="B-lactam Antibiotic, Isopenicillin N Synthase, Chain"/>
    <property type="match status" value="1"/>
</dbReference>
<dbReference type="AlphaFoldDB" id="A0A812JT67"/>